<evidence type="ECO:0000313" key="1">
    <source>
        <dbReference type="EMBL" id="TGA84206.1"/>
    </source>
</evidence>
<accession>A0A4Z0FMS3</accession>
<reference evidence="1 2" key="1">
    <citation type="submission" date="2019-03" db="EMBL/GenBank/DDBJ databases">
        <authorList>
            <person name="Gonzalez-Pimentel J.L."/>
        </authorList>
    </citation>
    <scope>NUCLEOTIDE SEQUENCE [LARGE SCALE GENOMIC DNA]</scope>
    <source>
        <strain evidence="1 2">JCM 31289</strain>
    </source>
</reference>
<gene>
    <name evidence="1" type="ORF">E4099_31560</name>
</gene>
<dbReference type="Gene3D" id="3.10.450.50">
    <property type="match status" value="1"/>
</dbReference>
<proteinExistence type="predicted"/>
<dbReference type="AlphaFoldDB" id="A0A4Z0FMS3"/>
<protein>
    <submittedName>
        <fullName evidence="1">Ketosteroid isomerase</fullName>
    </submittedName>
</protein>
<keyword evidence="1" id="KW-0413">Isomerase</keyword>
<dbReference type="SUPFAM" id="SSF54427">
    <property type="entry name" value="NTF2-like"/>
    <property type="match status" value="1"/>
</dbReference>
<name>A0A4Z0FMS3_9ACTN</name>
<dbReference type="InterPro" id="IPR032710">
    <property type="entry name" value="NTF2-like_dom_sf"/>
</dbReference>
<sequence>MGSSAISGNETVTEQTRAVVQDFLARTASRDPEHIAAVYAEQVDWQVAPNPAAPWI</sequence>
<evidence type="ECO:0000313" key="2">
    <source>
        <dbReference type="Proteomes" id="UP000297948"/>
    </source>
</evidence>
<organism evidence="1 2">
    <name type="scientific">Streptomyces palmae</name>
    <dbReference type="NCBI Taxonomy" id="1701085"/>
    <lineage>
        <taxon>Bacteria</taxon>
        <taxon>Bacillati</taxon>
        <taxon>Actinomycetota</taxon>
        <taxon>Actinomycetes</taxon>
        <taxon>Kitasatosporales</taxon>
        <taxon>Streptomycetaceae</taxon>
        <taxon>Streptomyces</taxon>
    </lineage>
</organism>
<feature type="non-terminal residue" evidence="1">
    <location>
        <position position="56"/>
    </location>
</feature>
<dbReference type="GO" id="GO:0016853">
    <property type="term" value="F:isomerase activity"/>
    <property type="evidence" value="ECO:0007669"/>
    <property type="project" value="UniProtKB-KW"/>
</dbReference>
<comment type="caution">
    <text evidence="1">The sequence shown here is derived from an EMBL/GenBank/DDBJ whole genome shotgun (WGS) entry which is preliminary data.</text>
</comment>
<dbReference type="EMBL" id="SRID01000618">
    <property type="protein sequence ID" value="TGA84206.1"/>
    <property type="molecule type" value="Genomic_DNA"/>
</dbReference>
<dbReference type="Proteomes" id="UP000297948">
    <property type="component" value="Unassembled WGS sequence"/>
</dbReference>
<keyword evidence="2" id="KW-1185">Reference proteome</keyword>